<feature type="region of interest" description="Disordered" evidence="4">
    <location>
        <begin position="40"/>
        <end position="97"/>
    </location>
</feature>
<keyword evidence="3" id="KW-0862">Zinc</keyword>
<evidence type="ECO:0000256" key="3">
    <source>
        <dbReference type="RuleBase" id="RU000393"/>
    </source>
</evidence>
<accession>A0A927JDK3</accession>
<comment type="function">
    <text evidence="2">Destroys radicals which are normally produced within the cells and which are toxic to biological systems. May play a role in favoring mycobacterial survival in phagocytes.</text>
</comment>
<evidence type="ECO:0000313" key="6">
    <source>
        <dbReference type="EMBL" id="MBD8507384.1"/>
    </source>
</evidence>
<dbReference type="PROSITE" id="PS00332">
    <property type="entry name" value="SOD_CU_ZN_2"/>
    <property type="match status" value="1"/>
</dbReference>
<evidence type="ECO:0000256" key="2">
    <source>
        <dbReference type="ARBA" id="ARBA00024900"/>
    </source>
</evidence>
<proteinExistence type="inferred from homology"/>
<dbReference type="Pfam" id="PF00080">
    <property type="entry name" value="Sod_Cu"/>
    <property type="match status" value="1"/>
</dbReference>
<dbReference type="SUPFAM" id="SSF49329">
    <property type="entry name" value="Cu,Zn superoxide dismutase-like"/>
    <property type="match status" value="1"/>
</dbReference>
<dbReference type="NCBIfam" id="NF047631">
    <property type="entry name" value="SodCMycob"/>
    <property type="match status" value="1"/>
</dbReference>
<dbReference type="EC" id="1.15.1.1" evidence="3"/>
<dbReference type="Gene3D" id="2.60.40.200">
    <property type="entry name" value="Superoxide dismutase, copper/zinc binding domain"/>
    <property type="match status" value="1"/>
</dbReference>
<evidence type="ECO:0000313" key="7">
    <source>
        <dbReference type="Proteomes" id="UP000642993"/>
    </source>
</evidence>
<dbReference type="EMBL" id="JACYWE010000008">
    <property type="protein sequence ID" value="MBD8507384.1"/>
    <property type="molecule type" value="Genomic_DNA"/>
</dbReference>
<organism evidence="6 7">
    <name type="scientific">Lolliginicoccus lacisalsi</name>
    <dbReference type="NCBI Taxonomy" id="2742202"/>
    <lineage>
        <taxon>Bacteria</taxon>
        <taxon>Bacillati</taxon>
        <taxon>Actinomycetota</taxon>
        <taxon>Actinomycetes</taxon>
        <taxon>Mycobacteriales</taxon>
        <taxon>Hoyosellaceae</taxon>
        <taxon>Lolliginicoccus</taxon>
    </lineage>
</organism>
<dbReference type="AlphaFoldDB" id="A0A927JDK3"/>
<dbReference type="GO" id="GO:0004784">
    <property type="term" value="F:superoxide dismutase activity"/>
    <property type="evidence" value="ECO:0007669"/>
    <property type="project" value="UniProtKB-EC"/>
</dbReference>
<keyword evidence="7" id="KW-1185">Reference proteome</keyword>
<gene>
    <name evidence="6" type="ORF">HT102_12920</name>
</gene>
<feature type="compositionally biased region" description="Polar residues" evidence="4">
    <location>
        <begin position="82"/>
        <end position="97"/>
    </location>
</feature>
<keyword evidence="3" id="KW-0560">Oxidoreductase</keyword>
<comment type="catalytic activity">
    <reaction evidence="3">
        <text>2 superoxide + 2 H(+) = H2O2 + O2</text>
        <dbReference type="Rhea" id="RHEA:20696"/>
        <dbReference type="ChEBI" id="CHEBI:15378"/>
        <dbReference type="ChEBI" id="CHEBI:15379"/>
        <dbReference type="ChEBI" id="CHEBI:16240"/>
        <dbReference type="ChEBI" id="CHEBI:18421"/>
        <dbReference type="EC" id="1.15.1.1"/>
    </reaction>
</comment>
<comment type="caution">
    <text evidence="6">The sequence shown here is derived from an EMBL/GenBank/DDBJ whole genome shotgun (WGS) entry which is preliminary data.</text>
</comment>
<comment type="cofactor">
    <cofactor evidence="3">
        <name>Cu cation</name>
        <dbReference type="ChEBI" id="CHEBI:23378"/>
    </cofactor>
    <text evidence="3">Binds 1 copper ion per subunit.</text>
</comment>
<dbReference type="Proteomes" id="UP000642993">
    <property type="component" value="Unassembled WGS sequence"/>
</dbReference>
<reference evidence="6" key="1">
    <citation type="submission" date="2020-09" db="EMBL/GenBank/DDBJ databases">
        <title>Hoyosella lacisalsi sp. nov., a halotolerant actinobacterium isolated from soil of Lake Gudzhirganskoe.</title>
        <authorList>
            <person name="Yang Q."/>
            <person name="Guo P.Y."/>
            <person name="Liu S.W."/>
            <person name="Li F.N."/>
            <person name="Sun C.H."/>
        </authorList>
    </citation>
    <scope>NUCLEOTIDE SEQUENCE</scope>
    <source>
        <strain evidence="6">G463</strain>
    </source>
</reference>
<dbReference type="InterPro" id="IPR001424">
    <property type="entry name" value="SOD_Cu_Zn_dom"/>
</dbReference>
<comment type="cofactor">
    <cofactor evidence="3">
        <name>Zn(2+)</name>
        <dbReference type="ChEBI" id="CHEBI:29105"/>
    </cofactor>
    <text evidence="3">Binds 1 zinc ion per subunit.</text>
</comment>
<feature type="domain" description="Superoxide dismutase copper/zinc binding" evidence="5">
    <location>
        <begin position="96"/>
        <end position="247"/>
    </location>
</feature>
<dbReference type="GO" id="GO:0005507">
    <property type="term" value="F:copper ion binding"/>
    <property type="evidence" value="ECO:0007669"/>
    <property type="project" value="InterPro"/>
</dbReference>
<dbReference type="InterPro" id="IPR024134">
    <property type="entry name" value="SOD_Cu/Zn_/chaperone"/>
</dbReference>
<comment type="similarity">
    <text evidence="1 3">Belongs to the Cu-Zn superoxide dismutase family.</text>
</comment>
<dbReference type="InterPro" id="IPR018152">
    <property type="entry name" value="SOD_Cu/Zn_BS"/>
</dbReference>
<name>A0A927JDK3_9ACTN</name>
<dbReference type="RefSeq" id="WP_192039852.1">
    <property type="nucleotide sequence ID" value="NZ_JACYWE010000008.1"/>
</dbReference>
<keyword evidence="3" id="KW-0186">Copper</keyword>
<protein>
    <recommendedName>
        <fullName evidence="3">Superoxide dismutase [Cu-Zn]</fullName>
        <ecNumber evidence="3">1.15.1.1</ecNumber>
    </recommendedName>
</protein>
<feature type="compositionally biased region" description="Acidic residues" evidence="4">
    <location>
        <begin position="67"/>
        <end position="76"/>
    </location>
</feature>
<evidence type="ECO:0000256" key="4">
    <source>
        <dbReference type="SAM" id="MobiDB-lite"/>
    </source>
</evidence>
<evidence type="ECO:0000256" key="1">
    <source>
        <dbReference type="ARBA" id="ARBA00010457"/>
    </source>
</evidence>
<sequence>MASPARHFVLRRGSALRKPGLVAGALAAGALVLSGCAAPFEEPSDSTEEYTAPPVWTGSPAPAGHGEDDDHSEDSSEGPSRTVRTTLNSADGTSVGNVTISESADHLEIRVVVDADSEVLSPGFKGMHIHEFGVCEPDSEAPDGDSTGDFLSAGGHLQLEGATHSGTGMSGDLTSLYVLEDGTGELVTLTDRVTIDDLLIGEGTSIMIHEGPDNFGNIPERYTGGAEPDEQTRNTGDAGGRVACGVIQ</sequence>
<keyword evidence="3" id="KW-0479">Metal-binding</keyword>
<dbReference type="PANTHER" id="PTHR10003">
    <property type="entry name" value="SUPEROXIDE DISMUTASE CU-ZN -RELATED"/>
    <property type="match status" value="1"/>
</dbReference>
<evidence type="ECO:0000259" key="5">
    <source>
        <dbReference type="Pfam" id="PF00080"/>
    </source>
</evidence>
<dbReference type="InterPro" id="IPR036423">
    <property type="entry name" value="SOD-like_Cu/Zn_dom_sf"/>
</dbReference>